<protein>
    <submittedName>
        <fullName evidence="1">Reverse transcriptase</fullName>
    </submittedName>
</protein>
<evidence type="ECO:0000313" key="1">
    <source>
        <dbReference type="EMBL" id="GFR85215.1"/>
    </source>
</evidence>
<keyword evidence="1" id="KW-0695">RNA-directed DNA polymerase</keyword>
<evidence type="ECO:0000313" key="2">
    <source>
        <dbReference type="Proteomes" id="UP000762676"/>
    </source>
</evidence>
<keyword evidence="1" id="KW-0548">Nucleotidyltransferase</keyword>
<dbReference type="Proteomes" id="UP000762676">
    <property type="component" value="Unassembled WGS sequence"/>
</dbReference>
<keyword evidence="2" id="KW-1185">Reference proteome</keyword>
<dbReference type="EMBL" id="BMAT01008448">
    <property type="protein sequence ID" value="GFR85215.1"/>
    <property type="molecule type" value="Genomic_DNA"/>
</dbReference>
<accession>A0AAV4GJH2</accession>
<keyword evidence="1" id="KW-0808">Transferase</keyword>
<gene>
    <name evidence="1" type="ORF">ElyMa_004168400</name>
</gene>
<sequence>MEGYLVNGTPRNQLPCQIRVRSPDCPQMQIWYAGGKKYDPTCPLCHGRQTTEHVPSLYKVALSQGRHNKVLQKLTSDISTSKGKINPPLPRFPIFYKRGRTGLRNGMGG</sequence>
<proteinExistence type="predicted"/>
<dbReference type="AlphaFoldDB" id="A0AAV4GJH2"/>
<reference evidence="1 2" key="1">
    <citation type="journal article" date="2021" name="Elife">
        <title>Chloroplast acquisition without the gene transfer in kleptoplastic sea slugs, Plakobranchus ocellatus.</title>
        <authorList>
            <person name="Maeda T."/>
            <person name="Takahashi S."/>
            <person name="Yoshida T."/>
            <person name="Shimamura S."/>
            <person name="Takaki Y."/>
            <person name="Nagai Y."/>
            <person name="Toyoda A."/>
            <person name="Suzuki Y."/>
            <person name="Arimoto A."/>
            <person name="Ishii H."/>
            <person name="Satoh N."/>
            <person name="Nishiyama T."/>
            <person name="Hasebe M."/>
            <person name="Maruyama T."/>
            <person name="Minagawa J."/>
            <person name="Obokata J."/>
            <person name="Shigenobu S."/>
        </authorList>
    </citation>
    <scope>NUCLEOTIDE SEQUENCE [LARGE SCALE GENOMIC DNA]</scope>
</reference>
<comment type="caution">
    <text evidence="1">The sequence shown here is derived from an EMBL/GenBank/DDBJ whole genome shotgun (WGS) entry which is preliminary data.</text>
</comment>
<organism evidence="1 2">
    <name type="scientific">Elysia marginata</name>
    <dbReference type="NCBI Taxonomy" id="1093978"/>
    <lineage>
        <taxon>Eukaryota</taxon>
        <taxon>Metazoa</taxon>
        <taxon>Spiralia</taxon>
        <taxon>Lophotrochozoa</taxon>
        <taxon>Mollusca</taxon>
        <taxon>Gastropoda</taxon>
        <taxon>Heterobranchia</taxon>
        <taxon>Euthyneura</taxon>
        <taxon>Panpulmonata</taxon>
        <taxon>Sacoglossa</taxon>
        <taxon>Placobranchoidea</taxon>
        <taxon>Plakobranchidae</taxon>
        <taxon>Elysia</taxon>
    </lineage>
</organism>
<name>A0AAV4GJH2_9GAST</name>
<dbReference type="GO" id="GO:0003964">
    <property type="term" value="F:RNA-directed DNA polymerase activity"/>
    <property type="evidence" value="ECO:0007669"/>
    <property type="project" value="UniProtKB-KW"/>
</dbReference>